<evidence type="ECO:0000313" key="2">
    <source>
        <dbReference type="EMBL" id="GIG39664.1"/>
    </source>
</evidence>
<sequence>MQHDDVPTAVEDAVARLDADRTLPPAQPVGAAAATRRRPPRLRLVPTLPVTPAPHPTGPSAPPPLLRDRARLVAATRLRTPVDDDDDRGAEPVTDAGRFAHGVGLACVEVALGRRPAAQLARWVVPAVLESLQERADLVRRSGVLTHSRVPTARRVRVCPVDGHTAEACLVVDDGVRVRAVALRLEAHRGAWRVATLEIG</sequence>
<keyword evidence="3" id="KW-1185">Reference proteome</keyword>
<feature type="compositionally biased region" description="Pro residues" evidence="1">
    <location>
        <begin position="49"/>
        <end position="65"/>
    </location>
</feature>
<reference evidence="2 3" key="1">
    <citation type="submission" date="2021-01" db="EMBL/GenBank/DDBJ databases">
        <title>Whole genome shotgun sequence of Cellulomonas phragmiteti NBRC 110785.</title>
        <authorList>
            <person name="Komaki H."/>
            <person name="Tamura T."/>
        </authorList>
    </citation>
    <scope>NUCLEOTIDE SEQUENCE [LARGE SCALE GENOMIC DNA]</scope>
    <source>
        <strain evidence="2 3">NBRC 110785</strain>
    </source>
</reference>
<protein>
    <recommendedName>
        <fullName evidence="4">Energy transducer TonB</fullName>
    </recommendedName>
</protein>
<dbReference type="InterPro" id="IPR045596">
    <property type="entry name" value="DUF6459"/>
</dbReference>
<dbReference type="EMBL" id="BONP01000006">
    <property type="protein sequence ID" value="GIG39664.1"/>
    <property type="molecule type" value="Genomic_DNA"/>
</dbReference>
<dbReference type="Proteomes" id="UP000614741">
    <property type="component" value="Unassembled WGS sequence"/>
</dbReference>
<gene>
    <name evidence="2" type="ORF">Cph01nite_14260</name>
</gene>
<dbReference type="Pfam" id="PF20060">
    <property type="entry name" value="DUF6459"/>
    <property type="match status" value="1"/>
</dbReference>
<feature type="region of interest" description="Disordered" evidence="1">
    <location>
        <begin position="19"/>
        <end position="65"/>
    </location>
</feature>
<evidence type="ECO:0008006" key="4">
    <source>
        <dbReference type="Google" id="ProtNLM"/>
    </source>
</evidence>
<name>A0ABQ4DJY1_9CELL</name>
<comment type="caution">
    <text evidence="2">The sequence shown here is derived from an EMBL/GenBank/DDBJ whole genome shotgun (WGS) entry which is preliminary data.</text>
</comment>
<evidence type="ECO:0000313" key="3">
    <source>
        <dbReference type="Proteomes" id="UP000614741"/>
    </source>
</evidence>
<proteinExistence type="predicted"/>
<evidence type="ECO:0000256" key="1">
    <source>
        <dbReference type="SAM" id="MobiDB-lite"/>
    </source>
</evidence>
<organism evidence="2 3">
    <name type="scientific">Cellulomonas phragmiteti</name>
    <dbReference type="NCBI Taxonomy" id="478780"/>
    <lineage>
        <taxon>Bacteria</taxon>
        <taxon>Bacillati</taxon>
        <taxon>Actinomycetota</taxon>
        <taxon>Actinomycetes</taxon>
        <taxon>Micrococcales</taxon>
        <taxon>Cellulomonadaceae</taxon>
        <taxon>Cellulomonas</taxon>
    </lineage>
</organism>
<accession>A0ABQ4DJY1</accession>